<feature type="transmembrane region" description="Helical" evidence="1">
    <location>
        <begin position="97"/>
        <end position="116"/>
    </location>
</feature>
<organism evidence="2 3">
    <name type="scientific">Kurthia gibsonii</name>
    <dbReference type="NCBI Taxonomy" id="33946"/>
    <lineage>
        <taxon>Bacteria</taxon>
        <taxon>Bacillati</taxon>
        <taxon>Bacillota</taxon>
        <taxon>Bacilli</taxon>
        <taxon>Bacillales</taxon>
        <taxon>Caryophanaceae</taxon>
        <taxon>Kurthia</taxon>
    </lineage>
</organism>
<dbReference type="Pfam" id="PF04474">
    <property type="entry name" value="DUF554"/>
    <property type="match status" value="1"/>
</dbReference>
<feature type="transmembrane region" description="Helical" evidence="1">
    <location>
        <begin position="32"/>
        <end position="53"/>
    </location>
</feature>
<comment type="caution">
    <text evidence="2">The sequence shown here is derived from an EMBL/GenBank/DDBJ whole genome shotgun (WGS) entry which is preliminary data.</text>
</comment>
<reference evidence="2 3" key="1">
    <citation type="submission" date="2024-04" db="EMBL/GenBank/DDBJ databases">
        <authorList>
            <person name="Wu Y.S."/>
            <person name="Zhang L."/>
        </authorList>
    </citation>
    <scope>NUCLEOTIDE SEQUENCE [LARGE SCALE GENOMIC DNA]</scope>
    <source>
        <strain evidence="2 3">KG-01</strain>
    </source>
</reference>
<evidence type="ECO:0000313" key="2">
    <source>
        <dbReference type="EMBL" id="MEL5988228.1"/>
    </source>
</evidence>
<protein>
    <submittedName>
        <fullName evidence="2">DUF554 domain-containing protein</fullName>
    </submittedName>
</protein>
<dbReference type="EMBL" id="JBCEWA010000005">
    <property type="protein sequence ID" value="MEL5988228.1"/>
    <property type="molecule type" value="Genomic_DNA"/>
</dbReference>
<keyword evidence="1" id="KW-0472">Membrane</keyword>
<proteinExistence type="predicted"/>
<accession>A0ABU9LK76</accession>
<feature type="transmembrane region" description="Helical" evidence="1">
    <location>
        <begin position="136"/>
        <end position="158"/>
    </location>
</feature>
<keyword evidence="1" id="KW-1133">Transmembrane helix</keyword>
<dbReference type="InterPro" id="IPR007563">
    <property type="entry name" value="DUF554"/>
</dbReference>
<evidence type="ECO:0000313" key="3">
    <source>
        <dbReference type="Proteomes" id="UP001398420"/>
    </source>
</evidence>
<dbReference type="PANTHER" id="PTHR36111:SF2">
    <property type="entry name" value="INNER MEMBRANE PROTEIN"/>
    <property type="match status" value="1"/>
</dbReference>
<feature type="transmembrane region" description="Helical" evidence="1">
    <location>
        <begin position="178"/>
        <end position="200"/>
    </location>
</feature>
<dbReference type="RefSeq" id="WP_342302894.1">
    <property type="nucleotide sequence ID" value="NZ_JBCEWA010000005.1"/>
</dbReference>
<evidence type="ECO:0000256" key="1">
    <source>
        <dbReference type="SAM" id="Phobius"/>
    </source>
</evidence>
<gene>
    <name evidence="2" type="ORF">AAF454_07395</name>
</gene>
<keyword evidence="3" id="KW-1185">Reference proteome</keyword>
<dbReference type="Proteomes" id="UP001398420">
    <property type="component" value="Unassembled WGS sequence"/>
</dbReference>
<dbReference type="PANTHER" id="PTHR36111">
    <property type="entry name" value="INNER MEMBRANE PROTEIN-RELATED"/>
    <property type="match status" value="1"/>
</dbReference>
<keyword evidence="1" id="KW-0812">Transmembrane</keyword>
<sequence length="226" mass="24362">MFGTIFNCCMILIGSTIGSLMNKGLKERYQTILLQAMGFAAVALGINAVTQYLPKSEEPVLFIVSLAIGAVIGEKIDIEVRFNRFVGRFSDGPLAKGLSTAILLFCIGTLSILGPINSALQGDHTYLITNGILDGVTSLVLASTFGFGIALSAVVLFLWQGFFYMMALFLNDFMTESLLTEISIIGGILIFATGLSILGIKNLKSLNMLPALLIPPLYLTLKHIFL</sequence>
<name>A0ABU9LK76_9BACL</name>